<accession>A0ABP0NAD1</accession>
<proteinExistence type="predicted"/>
<comment type="caution">
    <text evidence="2">The sequence shown here is derived from an EMBL/GenBank/DDBJ whole genome shotgun (WGS) entry which is preliminary data.</text>
</comment>
<keyword evidence="3" id="KW-1185">Reference proteome</keyword>
<organism evidence="2 3">
    <name type="scientific">Durusdinium trenchii</name>
    <dbReference type="NCBI Taxonomy" id="1381693"/>
    <lineage>
        <taxon>Eukaryota</taxon>
        <taxon>Sar</taxon>
        <taxon>Alveolata</taxon>
        <taxon>Dinophyceae</taxon>
        <taxon>Suessiales</taxon>
        <taxon>Symbiodiniaceae</taxon>
        <taxon>Durusdinium</taxon>
    </lineage>
</organism>
<sequence>MGEVSPAVLAHLFYDLAKSEASFLGLLRLWQLHDPGCPNFDEGKLQPVTEELQRLFRDCFRRKRSAKRLPGFIWALPLGGLVDLLGLCGDPRDLVPHHARSQQKGDGTPSAGPGMALGTQLQLGQGRNSTCSNAAGCIVALGHGRPGEGGAGGQRISKVAEVLLCPRDVAPDDHFADLLASLHCSHQLMGQPEARTPHAADLLGMTYSWWAREDFCWEPLLRILLAVALSVVFALMTVTTLEPRVHGWVSTLKPRIPLMEARLHLELSRA</sequence>
<evidence type="ECO:0000256" key="1">
    <source>
        <dbReference type="SAM" id="MobiDB-lite"/>
    </source>
</evidence>
<name>A0ABP0NAD1_9DINO</name>
<protein>
    <submittedName>
        <fullName evidence="2">Uncharacterized protein</fullName>
    </submittedName>
</protein>
<feature type="region of interest" description="Disordered" evidence="1">
    <location>
        <begin position="96"/>
        <end position="117"/>
    </location>
</feature>
<dbReference type="Proteomes" id="UP001642484">
    <property type="component" value="Unassembled WGS sequence"/>
</dbReference>
<gene>
    <name evidence="2" type="ORF">CCMP2556_LOCUS29786</name>
</gene>
<evidence type="ECO:0000313" key="2">
    <source>
        <dbReference type="EMBL" id="CAK9060539.1"/>
    </source>
</evidence>
<reference evidence="2 3" key="1">
    <citation type="submission" date="2024-02" db="EMBL/GenBank/DDBJ databases">
        <authorList>
            <person name="Chen Y."/>
            <person name="Shah S."/>
            <person name="Dougan E. K."/>
            <person name="Thang M."/>
            <person name="Chan C."/>
        </authorList>
    </citation>
    <scope>NUCLEOTIDE SEQUENCE [LARGE SCALE GENOMIC DNA]</scope>
</reference>
<evidence type="ECO:0000313" key="3">
    <source>
        <dbReference type="Proteomes" id="UP001642484"/>
    </source>
</evidence>
<dbReference type="EMBL" id="CAXAMN010021529">
    <property type="protein sequence ID" value="CAK9060539.1"/>
    <property type="molecule type" value="Genomic_DNA"/>
</dbReference>